<feature type="compositionally biased region" description="Basic and acidic residues" evidence="2">
    <location>
        <begin position="64"/>
        <end position="86"/>
    </location>
</feature>
<keyword evidence="4" id="KW-1185">Reference proteome</keyword>
<accession>A0A517NRM8</accession>
<evidence type="ECO:0000313" key="3">
    <source>
        <dbReference type="EMBL" id="QDT09787.1"/>
    </source>
</evidence>
<evidence type="ECO:0000256" key="1">
    <source>
        <dbReference type="SAM" id="Coils"/>
    </source>
</evidence>
<feature type="coiled-coil region" evidence="1">
    <location>
        <begin position="182"/>
        <end position="209"/>
    </location>
</feature>
<feature type="compositionally biased region" description="Basic and acidic residues" evidence="2">
    <location>
        <begin position="93"/>
        <end position="122"/>
    </location>
</feature>
<keyword evidence="1" id="KW-0175">Coiled coil</keyword>
<name>A0A517NRM8_9BACT</name>
<proteinExistence type="predicted"/>
<gene>
    <name evidence="3" type="ORF">K239x_17380</name>
</gene>
<dbReference type="EMBL" id="CP036526">
    <property type="protein sequence ID" value="QDT09787.1"/>
    <property type="molecule type" value="Genomic_DNA"/>
</dbReference>
<organism evidence="3 4">
    <name type="scientific">Stieleria marina</name>
    <dbReference type="NCBI Taxonomy" id="1930275"/>
    <lineage>
        <taxon>Bacteria</taxon>
        <taxon>Pseudomonadati</taxon>
        <taxon>Planctomycetota</taxon>
        <taxon>Planctomycetia</taxon>
        <taxon>Pirellulales</taxon>
        <taxon>Pirellulaceae</taxon>
        <taxon>Stieleria</taxon>
    </lineage>
</organism>
<sequence length="214" mass="24873">MLHRLVLLIIAIGLLVFVPVVADELQNRRQPTNPDPAKARSLNRDAGPSQEEGKAQEAGAQDARAQRDREEHRKLQAIIQRDEQARMSKHRIRNEGRERESRRDRDPGVGDFEKRDLADRGQPIRDVRNIDDLHPRVEHAGAAAEHLREAGMGEIARRVVEQAEVWQRQIEEFQVTEREAHHRAASGEMQELRKQIDQLRHEVRELREKFDSRN</sequence>
<protein>
    <submittedName>
        <fullName evidence="3">Uncharacterized protein</fullName>
    </submittedName>
</protein>
<feature type="region of interest" description="Disordered" evidence="2">
    <location>
        <begin position="28"/>
        <end position="122"/>
    </location>
</feature>
<reference evidence="3 4" key="1">
    <citation type="submission" date="2019-02" db="EMBL/GenBank/DDBJ databases">
        <title>Deep-cultivation of Planctomycetes and their phenomic and genomic characterization uncovers novel biology.</title>
        <authorList>
            <person name="Wiegand S."/>
            <person name="Jogler M."/>
            <person name="Boedeker C."/>
            <person name="Pinto D."/>
            <person name="Vollmers J."/>
            <person name="Rivas-Marin E."/>
            <person name="Kohn T."/>
            <person name="Peeters S.H."/>
            <person name="Heuer A."/>
            <person name="Rast P."/>
            <person name="Oberbeckmann S."/>
            <person name="Bunk B."/>
            <person name="Jeske O."/>
            <person name="Meyerdierks A."/>
            <person name="Storesund J.E."/>
            <person name="Kallscheuer N."/>
            <person name="Luecker S."/>
            <person name="Lage O.M."/>
            <person name="Pohl T."/>
            <person name="Merkel B.J."/>
            <person name="Hornburger P."/>
            <person name="Mueller R.-W."/>
            <person name="Bruemmer F."/>
            <person name="Labrenz M."/>
            <person name="Spormann A.M."/>
            <person name="Op den Camp H."/>
            <person name="Overmann J."/>
            <person name="Amann R."/>
            <person name="Jetten M.S.M."/>
            <person name="Mascher T."/>
            <person name="Medema M.H."/>
            <person name="Devos D.P."/>
            <person name="Kaster A.-K."/>
            <person name="Ovreas L."/>
            <person name="Rohde M."/>
            <person name="Galperin M.Y."/>
            <person name="Jogler C."/>
        </authorList>
    </citation>
    <scope>NUCLEOTIDE SEQUENCE [LARGE SCALE GENOMIC DNA]</scope>
    <source>
        <strain evidence="3 4">K23_9</strain>
    </source>
</reference>
<evidence type="ECO:0000256" key="2">
    <source>
        <dbReference type="SAM" id="MobiDB-lite"/>
    </source>
</evidence>
<dbReference type="Proteomes" id="UP000319817">
    <property type="component" value="Chromosome"/>
</dbReference>
<dbReference type="AlphaFoldDB" id="A0A517NRM8"/>
<evidence type="ECO:0000313" key="4">
    <source>
        <dbReference type="Proteomes" id="UP000319817"/>
    </source>
</evidence>